<dbReference type="PANTHER" id="PTHR12608:SF1">
    <property type="entry name" value="TRANSMEMBRANE PROTEIN 165"/>
    <property type="match status" value="1"/>
</dbReference>
<organism evidence="7 8">
    <name type="scientific">Neptunomonas marina</name>
    <dbReference type="NCBI Taxonomy" id="1815562"/>
    <lineage>
        <taxon>Bacteria</taxon>
        <taxon>Pseudomonadati</taxon>
        <taxon>Pseudomonadota</taxon>
        <taxon>Gammaproteobacteria</taxon>
        <taxon>Oceanospirillales</taxon>
        <taxon>Oceanospirillaceae</taxon>
        <taxon>Neptunomonas</taxon>
    </lineage>
</organism>
<proteinExistence type="inferred from homology"/>
<feature type="transmembrane region" description="Helical" evidence="6">
    <location>
        <begin position="68"/>
        <end position="86"/>
    </location>
</feature>
<evidence type="ECO:0000256" key="5">
    <source>
        <dbReference type="ARBA" id="ARBA00023136"/>
    </source>
</evidence>
<reference evidence="7 8" key="1">
    <citation type="submission" date="2019-01" db="EMBL/GenBank/DDBJ databases">
        <authorList>
            <person name="Chen W.-M."/>
        </authorList>
    </citation>
    <scope>NUCLEOTIDE SEQUENCE [LARGE SCALE GENOMIC DNA]</scope>
    <source>
        <strain evidence="7 8">HPM-16</strain>
    </source>
</reference>
<gene>
    <name evidence="7" type="ORF">EOE65_12510</name>
</gene>
<keyword evidence="3 6" id="KW-0812">Transmembrane</keyword>
<accession>A0A437Q7I0</accession>
<evidence type="ECO:0000256" key="6">
    <source>
        <dbReference type="RuleBase" id="RU365102"/>
    </source>
</evidence>
<dbReference type="GO" id="GO:0046873">
    <property type="term" value="F:metal ion transmembrane transporter activity"/>
    <property type="evidence" value="ECO:0007669"/>
    <property type="project" value="InterPro"/>
</dbReference>
<evidence type="ECO:0000313" key="8">
    <source>
        <dbReference type="Proteomes" id="UP000282818"/>
    </source>
</evidence>
<dbReference type="PANTHER" id="PTHR12608">
    <property type="entry name" value="TRANSMEMBRANE PROTEIN HTP-1 RELATED"/>
    <property type="match status" value="1"/>
</dbReference>
<dbReference type="RefSeq" id="WP_127694653.1">
    <property type="nucleotide sequence ID" value="NZ_SACQ01000005.1"/>
</dbReference>
<dbReference type="AlphaFoldDB" id="A0A437Q7I0"/>
<name>A0A437Q7I0_9GAMM</name>
<evidence type="ECO:0000256" key="4">
    <source>
        <dbReference type="ARBA" id="ARBA00022989"/>
    </source>
</evidence>
<feature type="transmembrane region" description="Helical" evidence="6">
    <location>
        <begin position="39"/>
        <end position="62"/>
    </location>
</feature>
<dbReference type="InterPro" id="IPR001727">
    <property type="entry name" value="GDT1-like"/>
</dbReference>
<keyword evidence="4 6" id="KW-1133">Transmembrane helix</keyword>
<feature type="transmembrane region" description="Helical" evidence="6">
    <location>
        <begin position="167"/>
        <end position="185"/>
    </location>
</feature>
<dbReference type="GO" id="GO:0016020">
    <property type="term" value="C:membrane"/>
    <property type="evidence" value="ECO:0007669"/>
    <property type="project" value="UniProtKB-SubCell"/>
</dbReference>
<keyword evidence="5 6" id="KW-0472">Membrane</keyword>
<sequence length="195" mass="20328">MLNLSELAEALSLVFLAEFGDKSQLVVVAMAATYRLLPVVSGAIVAFLVLNLVAVLAGAVVATWIPTWVAAVLAGLAFIGFGIAALRVDDEDGTEESASVGSSVFLAAGMTIFIAEFGDKTQLMVATLATQSSAFSVWLGASLALVGTTLLGALLGNRLAERISLLWVHRIAGALFILFGVLALFKGWTSFHAEV</sequence>
<comment type="caution">
    <text evidence="7">The sequence shown here is derived from an EMBL/GenBank/DDBJ whole genome shotgun (WGS) entry which is preliminary data.</text>
</comment>
<evidence type="ECO:0000256" key="3">
    <source>
        <dbReference type="ARBA" id="ARBA00022692"/>
    </source>
</evidence>
<comment type="subcellular location">
    <subcellularLocation>
        <location evidence="1 6">Membrane</location>
        <topology evidence="1 6">Multi-pass membrane protein</topology>
    </subcellularLocation>
</comment>
<dbReference type="Pfam" id="PF01169">
    <property type="entry name" value="GDT1"/>
    <property type="match status" value="2"/>
</dbReference>
<feature type="transmembrane region" description="Helical" evidence="6">
    <location>
        <begin position="98"/>
        <end position="115"/>
    </location>
</feature>
<dbReference type="Proteomes" id="UP000282818">
    <property type="component" value="Unassembled WGS sequence"/>
</dbReference>
<evidence type="ECO:0000256" key="2">
    <source>
        <dbReference type="ARBA" id="ARBA00009190"/>
    </source>
</evidence>
<evidence type="ECO:0000256" key="1">
    <source>
        <dbReference type="ARBA" id="ARBA00004141"/>
    </source>
</evidence>
<keyword evidence="8" id="KW-1185">Reference proteome</keyword>
<evidence type="ECO:0000313" key="7">
    <source>
        <dbReference type="EMBL" id="RVU30457.1"/>
    </source>
</evidence>
<comment type="similarity">
    <text evidence="2 6">Belongs to the GDT1 family.</text>
</comment>
<protein>
    <recommendedName>
        <fullName evidence="6">GDT1 family protein</fullName>
    </recommendedName>
</protein>
<dbReference type="EMBL" id="SACQ01000005">
    <property type="protein sequence ID" value="RVU30457.1"/>
    <property type="molecule type" value="Genomic_DNA"/>
</dbReference>
<feature type="transmembrane region" description="Helical" evidence="6">
    <location>
        <begin position="135"/>
        <end position="155"/>
    </location>
</feature>